<dbReference type="EMBL" id="LMWM01000023">
    <property type="protein sequence ID" value="KUM86620.1"/>
    <property type="molecule type" value="Genomic_DNA"/>
</dbReference>
<dbReference type="GO" id="GO:0016491">
    <property type="term" value="F:oxidoreductase activity"/>
    <property type="evidence" value="ECO:0007669"/>
    <property type="project" value="UniProtKB-KW"/>
</dbReference>
<comment type="caution">
    <text evidence="3">The sequence shown here is derived from an EMBL/GenBank/DDBJ whole genome shotgun (WGS) entry which is preliminary data.</text>
</comment>
<dbReference type="CDD" id="cd05233">
    <property type="entry name" value="SDR_c"/>
    <property type="match status" value="1"/>
</dbReference>
<proteinExistence type="inferred from homology"/>
<evidence type="ECO:0000313" key="4">
    <source>
        <dbReference type="Proteomes" id="UP000053039"/>
    </source>
</evidence>
<dbReference type="PROSITE" id="PS00061">
    <property type="entry name" value="ADH_SHORT"/>
    <property type="match status" value="1"/>
</dbReference>
<sequence length="253" mass="25953">MTRRCALVTGGSRGIGAAVATELAAAGHRVAVHCRADSAAAQDVLDRLPGTGHILVTGDVGAPGAAREIIDAAVAGLGTVDVLVNNAGVYAEQPVATTSYEDWQADWRRLVDVNLLGPADLIWCLVDHLRHRLQGPQGACVVNVGSRGAYRGEPDAPAYGATKAALHALTQSLAQSLGPLGIAVTAVAPGFVRTDLTEPVLVGAVEEEVRSQSPLGRIAVPSDVAAAVAWLSSARAEWCSGAVLDVNGASHLR</sequence>
<comment type="similarity">
    <text evidence="1">Belongs to the short-chain dehydrogenases/reductases (SDR) family.</text>
</comment>
<dbReference type="AlphaFoldDB" id="A0A101N4Z5"/>
<dbReference type="PANTHER" id="PTHR43639">
    <property type="entry name" value="OXIDOREDUCTASE, SHORT-CHAIN DEHYDROGENASE/REDUCTASE FAMILY (AFU_ORTHOLOGUE AFUA_5G02870)"/>
    <property type="match status" value="1"/>
</dbReference>
<dbReference type="Pfam" id="PF13561">
    <property type="entry name" value="adh_short_C2"/>
    <property type="match status" value="1"/>
</dbReference>
<dbReference type="OrthoDB" id="9804774at2"/>
<dbReference type="InterPro" id="IPR002347">
    <property type="entry name" value="SDR_fam"/>
</dbReference>
<evidence type="ECO:0000313" key="3">
    <source>
        <dbReference type="EMBL" id="KUM86620.1"/>
    </source>
</evidence>
<dbReference type="PRINTS" id="PR00081">
    <property type="entry name" value="GDHRDH"/>
</dbReference>
<reference evidence="3 4" key="1">
    <citation type="submission" date="2015-10" db="EMBL/GenBank/DDBJ databases">
        <title>Draft genome sequence of Streptomyces pseudovenezuelae DSM 40212, type strain for the species Streptomyces pseudovenezuelae.</title>
        <authorList>
            <person name="Ruckert C."/>
            <person name="Winkler A."/>
            <person name="Kalinowski J."/>
            <person name="Kampfer P."/>
            <person name="Glaeser S."/>
        </authorList>
    </citation>
    <scope>NUCLEOTIDE SEQUENCE [LARGE SCALE GENOMIC DNA]</scope>
    <source>
        <strain evidence="3 4">DSM 40212</strain>
    </source>
</reference>
<keyword evidence="2" id="KW-0560">Oxidoreductase</keyword>
<name>A0A101N4Z5_9ACTN</name>
<protein>
    <submittedName>
        <fullName evidence="3">3-oxoacyl-ACP reductase</fullName>
    </submittedName>
</protein>
<gene>
    <name evidence="3" type="ORF">AQI94_21445</name>
</gene>
<dbReference type="RefSeq" id="WP_031053323.1">
    <property type="nucleotide sequence ID" value="NZ_CP107755.1"/>
</dbReference>
<organism evidence="3 4">
    <name type="scientific">Streptomyces pseudovenezuelae</name>
    <dbReference type="NCBI Taxonomy" id="67350"/>
    <lineage>
        <taxon>Bacteria</taxon>
        <taxon>Bacillati</taxon>
        <taxon>Actinomycetota</taxon>
        <taxon>Actinomycetes</taxon>
        <taxon>Kitasatosporales</taxon>
        <taxon>Streptomycetaceae</taxon>
        <taxon>Streptomyces</taxon>
        <taxon>Streptomyces aurantiacus group</taxon>
    </lineage>
</organism>
<dbReference type="PANTHER" id="PTHR43639:SF1">
    <property type="entry name" value="SHORT-CHAIN DEHYDROGENASE_REDUCTASE FAMILY PROTEIN"/>
    <property type="match status" value="1"/>
</dbReference>
<dbReference type="GeneID" id="95699214"/>
<dbReference type="SUPFAM" id="SSF51735">
    <property type="entry name" value="NAD(P)-binding Rossmann-fold domains"/>
    <property type="match status" value="1"/>
</dbReference>
<dbReference type="InterPro" id="IPR036291">
    <property type="entry name" value="NAD(P)-bd_dom_sf"/>
</dbReference>
<dbReference type="PRINTS" id="PR00080">
    <property type="entry name" value="SDRFAMILY"/>
</dbReference>
<accession>A0A101N4Z5</accession>
<evidence type="ECO:0000256" key="1">
    <source>
        <dbReference type="ARBA" id="ARBA00006484"/>
    </source>
</evidence>
<dbReference type="Proteomes" id="UP000053039">
    <property type="component" value="Unassembled WGS sequence"/>
</dbReference>
<dbReference type="Gene3D" id="3.40.50.720">
    <property type="entry name" value="NAD(P)-binding Rossmann-like Domain"/>
    <property type="match status" value="1"/>
</dbReference>
<evidence type="ECO:0000256" key="2">
    <source>
        <dbReference type="ARBA" id="ARBA00023002"/>
    </source>
</evidence>
<dbReference type="FunFam" id="3.40.50.720:FF:000084">
    <property type="entry name" value="Short-chain dehydrogenase reductase"/>
    <property type="match status" value="1"/>
</dbReference>
<dbReference type="InterPro" id="IPR020904">
    <property type="entry name" value="Sc_DH/Rdtase_CS"/>
</dbReference>